<dbReference type="AlphaFoldDB" id="A0AAN8WXM2"/>
<sequence>LNLEMNPFEDNVFILGSSDDDFVRYWYELHHCNGLDMSLIFRNGQLICHREILVMASSKLRLQISPETVGCNMEDMTVDEGLDLLRVLYKRAFYTPLYKLQRLLDVLKSLDIDYPKIKLIPGIGRDLNDICSSSAHWQVRLYKEIVNHEERTASLELRENVHILGSYDNEIEAAWTMYLANTDLDYTIHCRNGKVKCHHWMMKKYSKNYTPQIQANLPLVHLPTLTVDDALALLKVIYKRNFCLPLHKFPRFATVLDSYQVERPVVELLPLNNNCR</sequence>
<organism evidence="1 2">
    <name type="scientific">Halocaridina rubra</name>
    <name type="common">Hawaiian red shrimp</name>
    <dbReference type="NCBI Taxonomy" id="373956"/>
    <lineage>
        <taxon>Eukaryota</taxon>
        <taxon>Metazoa</taxon>
        <taxon>Ecdysozoa</taxon>
        <taxon>Arthropoda</taxon>
        <taxon>Crustacea</taxon>
        <taxon>Multicrustacea</taxon>
        <taxon>Malacostraca</taxon>
        <taxon>Eumalacostraca</taxon>
        <taxon>Eucarida</taxon>
        <taxon>Decapoda</taxon>
        <taxon>Pleocyemata</taxon>
        <taxon>Caridea</taxon>
        <taxon>Atyoidea</taxon>
        <taxon>Atyidae</taxon>
        <taxon>Halocaridina</taxon>
    </lineage>
</organism>
<comment type="caution">
    <text evidence="1">The sequence shown here is derived from an EMBL/GenBank/DDBJ whole genome shotgun (WGS) entry which is preliminary data.</text>
</comment>
<protein>
    <recommendedName>
        <fullName evidence="3">BTB domain-containing protein</fullName>
    </recommendedName>
</protein>
<evidence type="ECO:0000313" key="1">
    <source>
        <dbReference type="EMBL" id="KAK7068195.1"/>
    </source>
</evidence>
<evidence type="ECO:0000313" key="2">
    <source>
        <dbReference type="Proteomes" id="UP001381693"/>
    </source>
</evidence>
<proteinExistence type="predicted"/>
<gene>
    <name evidence="1" type="ORF">SK128_025471</name>
</gene>
<feature type="non-terminal residue" evidence="1">
    <location>
        <position position="1"/>
    </location>
</feature>
<reference evidence="1 2" key="1">
    <citation type="submission" date="2023-11" db="EMBL/GenBank/DDBJ databases">
        <title>Halocaridina rubra genome assembly.</title>
        <authorList>
            <person name="Smith C."/>
        </authorList>
    </citation>
    <scope>NUCLEOTIDE SEQUENCE [LARGE SCALE GENOMIC DNA]</scope>
    <source>
        <strain evidence="1">EP-1</strain>
        <tissue evidence="1">Whole</tissue>
    </source>
</reference>
<keyword evidence="2" id="KW-1185">Reference proteome</keyword>
<dbReference type="EMBL" id="JAXCGZ010017383">
    <property type="protein sequence ID" value="KAK7068195.1"/>
    <property type="molecule type" value="Genomic_DNA"/>
</dbReference>
<evidence type="ECO:0008006" key="3">
    <source>
        <dbReference type="Google" id="ProtNLM"/>
    </source>
</evidence>
<dbReference type="Proteomes" id="UP001381693">
    <property type="component" value="Unassembled WGS sequence"/>
</dbReference>
<accession>A0AAN8WXM2</accession>
<name>A0AAN8WXM2_HALRR</name>